<feature type="non-terminal residue" evidence="1">
    <location>
        <position position="1"/>
    </location>
</feature>
<dbReference type="OrthoDB" id="10267127at2759"/>
<dbReference type="InterPro" id="IPR014867">
    <property type="entry name" value="Spore_coat_CotH_CotH2/3/7"/>
</dbReference>
<protein>
    <recommendedName>
        <fullName evidence="3">Coth-domain-containing protein</fullName>
    </recommendedName>
</protein>
<accession>A0A1Y1X6C0</accession>
<dbReference type="Proteomes" id="UP000193944">
    <property type="component" value="Unassembled WGS sequence"/>
</dbReference>
<comment type="caution">
    <text evidence="1">The sequence shown here is derived from an EMBL/GenBank/DDBJ whole genome shotgun (WGS) entry which is preliminary data.</text>
</comment>
<keyword evidence="2" id="KW-1185">Reference proteome</keyword>
<sequence length="362" mass="42533">IRSDARDATLLRSKISCDILNRMGIISISANYIILYVNEEYFGFYVLMDAPKIPWVEQVFGEKDTKQLYQCKKVGAYLSSLCVNENKDITDNTEWNKFVKDLEEAQTVEEIEKIFDVEQFLYLAAFDYLVGAWDHYFHLGHNLNMYKDKKTGKWIMIYYDFDSDIGQDPVYIEYLNPHPLSDKNYPHYTVRDWFNLPNHLQDIAVFGNLPRFESILAEIIKDVFNPALLFPHIDEVKEFIRPYILHDRTPNENGINPGVLNLLNPLDYTMAQWEANSEFTTITHPLTGSNGYGIKYWILERYRAVCNHYNLNCDPVYMDENYQYPIDKEVEGEINVDRWAGMDWSDQNEEPTEVEVEEPTEV</sequence>
<organism evidence="1 2">
    <name type="scientific">Anaeromyces robustus</name>
    <dbReference type="NCBI Taxonomy" id="1754192"/>
    <lineage>
        <taxon>Eukaryota</taxon>
        <taxon>Fungi</taxon>
        <taxon>Fungi incertae sedis</taxon>
        <taxon>Chytridiomycota</taxon>
        <taxon>Chytridiomycota incertae sedis</taxon>
        <taxon>Neocallimastigomycetes</taxon>
        <taxon>Neocallimastigales</taxon>
        <taxon>Neocallimastigaceae</taxon>
        <taxon>Anaeromyces</taxon>
    </lineage>
</organism>
<reference evidence="1 2" key="1">
    <citation type="submission" date="2016-08" db="EMBL/GenBank/DDBJ databases">
        <title>A Parts List for Fungal Cellulosomes Revealed by Comparative Genomics.</title>
        <authorList>
            <consortium name="DOE Joint Genome Institute"/>
            <person name="Haitjema C.H."/>
            <person name="Gilmore S.P."/>
            <person name="Henske J.K."/>
            <person name="Solomon K.V."/>
            <person name="De Groot R."/>
            <person name="Kuo A."/>
            <person name="Mondo S.J."/>
            <person name="Salamov A.A."/>
            <person name="Labutti K."/>
            <person name="Zhao Z."/>
            <person name="Chiniquy J."/>
            <person name="Barry K."/>
            <person name="Brewer H.M."/>
            <person name="Purvine S.O."/>
            <person name="Wright A.T."/>
            <person name="Boxma B."/>
            <person name="Van Alen T."/>
            <person name="Hackstein J.H."/>
            <person name="Baker S.E."/>
            <person name="Grigoriev I.V."/>
            <person name="O'Malley M.A."/>
        </authorList>
    </citation>
    <scope>NUCLEOTIDE SEQUENCE [LARGE SCALE GENOMIC DNA]</scope>
    <source>
        <strain evidence="1 2">S4</strain>
    </source>
</reference>
<dbReference type="STRING" id="1754192.A0A1Y1X6C0"/>
<evidence type="ECO:0008006" key="3">
    <source>
        <dbReference type="Google" id="ProtNLM"/>
    </source>
</evidence>
<dbReference type="AlphaFoldDB" id="A0A1Y1X6C0"/>
<evidence type="ECO:0000313" key="1">
    <source>
        <dbReference type="EMBL" id="ORX81350.1"/>
    </source>
</evidence>
<dbReference type="Pfam" id="PF08757">
    <property type="entry name" value="CotH"/>
    <property type="match status" value="1"/>
</dbReference>
<proteinExistence type="predicted"/>
<name>A0A1Y1X6C0_9FUNG</name>
<dbReference type="EMBL" id="MCFG01000120">
    <property type="protein sequence ID" value="ORX81350.1"/>
    <property type="molecule type" value="Genomic_DNA"/>
</dbReference>
<dbReference type="PANTHER" id="PTHR40050:SF1">
    <property type="entry name" value="INNER SPORE COAT PROTEIN H"/>
    <property type="match status" value="1"/>
</dbReference>
<gene>
    <name evidence="1" type="ORF">BCR32DRAFT_188752</name>
</gene>
<reference evidence="1 2" key="2">
    <citation type="submission" date="2016-08" db="EMBL/GenBank/DDBJ databases">
        <title>Pervasive Adenine N6-methylation of Active Genes in Fungi.</title>
        <authorList>
            <consortium name="DOE Joint Genome Institute"/>
            <person name="Mondo S.J."/>
            <person name="Dannebaum R.O."/>
            <person name="Kuo R.C."/>
            <person name="Labutti K."/>
            <person name="Haridas S."/>
            <person name="Kuo A."/>
            <person name="Salamov A."/>
            <person name="Ahrendt S.R."/>
            <person name="Lipzen A."/>
            <person name="Sullivan W."/>
            <person name="Andreopoulos W.B."/>
            <person name="Clum A."/>
            <person name="Lindquist E."/>
            <person name="Daum C."/>
            <person name="Ramamoorthy G.K."/>
            <person name="Gryganskyi A."/>
            <person name="Culley D."/>
            <person name="Magnuson J.K."/>
            <person name="James T.Y."/>
            <person name="O'Malley M.A."/>
            <person name="Stajich J.E."/>
            <person name="Spatafora J.W."/>
            <person name="Visel A."/>
            <person name="Grigoriev I.V."/>
        </authorList>
    </citation>
    <scope>NUCLEOTIDE SEQUENCE [LARGE SCALE GENOMIC DNA]</scope>
    <source>
        <strain evidence="1 2">S4</strain>
    </source>
</reference>
<dbReference type="PANTHER" id="PTHR40050">
    <property type="entry name" value="INNER SPORE COAT PROTEIN H"/>
    <property type="match status" value="1"/>
</dbReference>
<evidence type="ECO:0000313" key="2">
    <source>
        <dbReference type="Proteomes" id="UP000193944"/>
    </source>
</evidence>
<feature type="non-terminal residue" evidence="1">
    <location>
        <position position="362"/>
    </location>
</feature>